<keyword evidence="4" id="KW-1185">Reference proteome</keyword>
<dbReference type="InterPro" id="IPR005123">
    <property type="entry name" value="Oxoglu/Fe-dep_dioxygenase_dom"/>
</dbReference>
<dbReference type="RefSeq" id="WP_066629161.1">
    <property type="nucleotide sequence ID" value="NZ_JAMYEC010000005.1"/>
</dbReference>
<dbReference type="GO" id="GO:0051213">
    <property type="term" value="F:dioxygenase activity"/>
    <property type="evidence" value="ECO:0007669"/>
    <property type="project" value="UniProtKB-KW"/>
</dbReference>
<keyword evidence="3" id="KW-0560">Oxidoreductase</keyword>
<dbReference type="PANTHER" id="PTHR12463">
    <property type="entry name" value="OXYGENASE-RELATED"/>
    <property type="match status" value="1"/>
</dbReference>
<evidence type="ECO:0000313" key="3">
    <source>
        <dbReference type="EMBL" id="MDX2335280.1"/>
    </source>
</evidence>
<dbReference type="EMBL" id="JAMYEC010000005">
    <property type="protein sequence ID" value="MDX2335280.1"/>
    <property type="molecule type" value="Genomic_DNA"/>
</dbReference>
<dbReference type="Proteomes" id="UP001272940">
    <property type="component" value="Unassembled WGS sequence"/>
</dbReference>
<dbReference type="PROSITE" id="PS51471">
    <property type="entry name" value="FE2OG_OXY"/>
    <property type="match status" value="1"/>
</dbReference>
<accession>A0ABU4KRK9</accession>
<dbReference type="InterPro" id="IPR032857">
    <property type="entry name" value="ALKBH4"/>
</dbReference>
<evidence type="ECO:0000256" key="1">
    <source>
        <dbReference type="SAM" id="MobiDB-lite"/>
    </source>
</evidence>
<comment type="caution">
    <text evidence="3">The sequence shown here is derived from an EMBL/GenBank/DDBJ whole genome shotgun (WGS) entry which is preliminary data.</text>
</comment>
<dbReference type="InterPro" id="IPR037151">
    <property type="entry name" value="AlkB-like_sf"/>
</dbReference>
<organism evidence="3 4">
    <name type="scientific">Brevundimonas vesicularis</name>
    <name type="common">Pseudomonas vesicularis</name>
    <dbReference type="NCBI Taxonomy" id="41276"/>
    <lineage>
        <taxon>Bacteria</taxon>
        <taxon>Pseudomonadati</taxon>
        <taxon>Pseudomonadota</taxon>
        <taxon>Alphaproteobacteria</taxon>
        <taxon>Caulobacterales</taxon>
        <taxon>Caulobacteraceae</taxon>
        <taxon>Brevundimonas</taxon>
    </lineage>
</organism>
<evidence type="ECO:0000313" key="4">
    <source>
        <dbReference type="Proteomes" id="UP001272940"/>
    </source>
</evidence>
<feature type="region of interest" description="Disordered" evidence="1">
    <location>
        <begin position="1"/>
        <end position="20"/>
    </location>
</feature>
<dbReference type="InterPro" id="IPR027450">
    <property type="entry name" value="AlkB-like"/>
</dbReference>
<feature type="domain" description="Fe2OG dioxygenase" evidence="2">
    <location>
        <begin position="102"/>
        <end position="193"/>
    </location>
</feature>
<evidence type="ECO:0000259" key="2">
    <source>
        <dbReference type="PROSITE" id="PS51471"/>
    </source>
</evidence>
<gene>
    <name evidence="3" type="ORF">NJD11_10070</name>
</gene>
<protein>
    <submittedName>
        <fullName evidence="3">Alpha-ketoglutarate-dependent dioxygenase AlkB</fullName>
    </submittedName>
</protein>
<sequence>MTDTLALFPEPGPVPSQHEPRGLRYADAVISPEVQEDLVDRARTFDFAPFDFRGFKGNRRTVSFGSRYDFTLNRVAYADPLPDWLTPFRAAAAGFADIPEAELVQALVTEYTPGAGIGWHRDRPEYGKVVGLSFVSHCVLRFRRPEAGGWRRASQILRPGSAYLLDGPARDNWQHSIAPGDLLRYSVTFRTLRRPAQ</sequence>
<dbReference type="Gene3D" id="2.60.120.590">
    <property type="entry name" value="Alpha-ketoglutarate-dependent dioxygenase AlkB-like"/>
    <property type="match status" value="1"/>
</dbReference>
<reference evidence="3 4" key="1">
    <citation type="journal article" date="2023" name="FEMS Microbes">
        <title>Whole genomes of deep-sea sponge-associated bacteria exhibit high novel natural product potential.</title>
        <authorList>
            <person name="Hesketh-Best P.J."/>
            <person name="January G.G."/>
            <person name="Koch M.J."/>
            <person name="Warburton P.J."/>
            <person name="Howell K.L."/>
            <person name="Upton M."/>
        </authorList>
    </citation>
    <scope>NUCLEOTIDE SEQUENCE [LARGE SCALE GENOMIC DNA]</scope>
    <source>
        <strain evidence="3 4">PC206-O</strain>
    </source>
</reference>
<dbReference type="PANTHER" id="PTHR12463:SF1">
    <property type="entry name" value="2-OXOGLUTARATE AND FE-DEPENDENT OXYGENASE FAMILY PROTEIN"/>
    <property type="match status" value="1"/>
</dbReference>
<name>A0ABU4KRK9_BREVE</name>
<dbReference type="Pfam" id="PF13532">
    <property type="entry name" value="2OG-FeII_Oxy_2"/>
    <property type="match status" value="1"/>
</dbReference>
<dbReference type="SUPFAM" id="SSF51197">
    <property type="entry name" value="Clavaminate synthase-like"/>
    <property type="match status" value="1"/>
</dbReference>
<proteinExistence type="predicted"/>
<keyword evidence="3" id="KW-0223">Dioxygenase</keyword>